<dbReference type="InterPro" id="IPR018056">
    <property type="entry name" value="Kringle_CS"/>
</dbReference>
<evidence type="ECO:0000313" key="8">
    <source>
        <dbReference type="Proteomes" id="UP001519460"/>
    </source>
</evidence>
<gene>
    <name evidence="7" type="ORF">BaRGS_00033068</name>
</gene>
<dbReference type="PANTHER" id="PTHR24261">
    <property type="entry name" value="PLASMINOGEN-RELATED"/>
    <property type="match status" value="1"/>
</dbReference>
<evidence type="ECO:0000256" key="3">
    <source>
        <dbReference type="PROSITE-ProRule" id="PRU00121"/>
    </source>
</evidence>
<evidence type="ECO:0000256" key="2">
    <source>
        <dbReference type="ARBA" id="ARBA00023157"/>
    </source>
</evidence>
<dbReference type="InterPro" id="IPR035976">
    <property type="entry name" value="Sushi/SCR/CCP_sf"/>
</dbReference>
<dbReference type="SUPFAM" id="SSF57440">
    <property type="entry name" value="Kringle-like"/>
    <property type="match status" value="2"/>
</dbReference>
<evidence type="ECO:0000256" key="1">
    <source>
        <dbReference type="ARBA" id="ARBA00022572"/>
    </source>
</evidence>
<feature type="domain" description="Kringle" evidence="5">
    <location>
        <begin position="55"/>
        <end position="129"/>
    </location>
</feature>
<dbReference type="InterPro" id="IPR013806">
    <property type="entry name" value="Kringle-like"/>
</dbReference>
<evidence type="ECO:0000259" key="6">
    <source>
        <dbReference type="PROSITE" id="PS50923"/>
    </source>
</evidence>
<protein>
    <submittedName>
        <fullName evidence="7">Uncharacterized protein</fullName>
    </submittedName>
</protein>
<dbReference type="InterPro" id="IPR038178">
    <property type="entry name" value="Kringle_sf"/>
</dbReference>
<feature type="domain" description="Sushi" evidence="6">
    <location>
        <begin position="206"/>
        <end position="261"/>
    </location>
</feature>
<dbReference type="PROSITE" id="PS50070">
    <property type="entry name" value="KRINGLE_2"/>
    <property type="match status" value="2"/>
</dbReference>
<accession>A0ABD0JMH9</accession>
<dbReference type="InterPro" id="IPR000436">
    <property type="entry name" value="Sushi_SCR_CCP_dom"/>
</dbReference>
<comment type="caution">
    <text evidence="7">The sequence shown here is derived from an EMBL/GenBank/DDBJ whole genome shotgun (WGS) entry which is preliminary data.</text>
</comment>
<comment type="caution">
    <text evidence="3">Lacks conserved residue(s) required for the propagation of feature annotation.</text>
</comment>
<dbReference type="EMBL" id="JACVVK020000397">
    <property type="protein sequence ID" value="KAK7475697.1"/>
    <property type="molecule type" value="Genomic_DNA"/>
</dbReference>
<dbReference type="PRINTS" id="PR00018">
    <property type="entry name" value="KRINGLE"/>
</dbReference>
<dbReference type="Gene3D" id="2.10.70.10">
    <property type="entry name" value="Complement Module, domain 1"/>
    <property type="match status" value="1"/>
</dbReference>
<dbReference type="Gene3D" id="2.40.20.10">
    <property type="entry name" value="Plasminogen Kringle 4"/>
    <property type="match status" value="2"/>
</dbReference>
<proteinExistence type="predicted"/>
<dbReference type="AlphaFoldDB" id="A0ABD0JMH9"/>
<feature type="non-terminal residue" evidence="7">
    <location>
        <position position="261"/>
    </location>
</feature>
<keyword evidence="1 3" id="KW-0420">Kringle</keyword>
<keyword evidence="4" id="KW-0768">Sushi</keyword>
<dbReference type="PROSITE" id="PS50923">
    <property type="entry name" value="SUSHI"/>
    <property type="match status" value="1"/>
</dbReference>
<sequence length="261" mass="28934">MPATLDQGYIAMTCPQMPAGKAVNIHFDAVVVRVCEIRIFGRRFDGALGCLRTDSGLEYKGHMTTAADNSTCLQWNGTSQHNPENNLQLFPDANPADLVNYCRSLNSTEGPGCYVDSSQPPQSCEVQHCYKRGLDYTGNVAMTSDGRHCVAWTDANLPFRRNEDFPDTSRDHNFCRNPGGSQAKPWCYTNTTFLDYGHCDIPLCQVTCPEPPPVPHAYREYTDDHVGTDVNYTCYDGFAHTDGSLTRRCLVNGLYSGDPPV</sequence>
<dbReference type="Pfam" id="PF00051">
    <property type="entry name" value="Kringle"/>
    <property type="match status" value="2"/>
</dbReference>
<dbReference type="SMART" id="SM00130">
    <property type="entry name" value="KR"/>
    <property type="match status" value="2"/>
</dbReference>
<dbReference type="CDD" id="cd00033">
    <property type="entry name" value="CCP"/>
    <property type="match status" value="1"/>
</dbReference>
<name>A0ABD0JMH9_9CAEN</name>
<organism evidence="7 8">
    <name type="scientific">Batillaria attramentaria</name>
    <dbReference type="NCBI Taxonomy" id="370345"/>
    <lineage>
        <taxon>Eukaryota</taxon>
        <taxon>Metazoa</taxon>
        <taxon>Spiralia</taxon>
        <taxon>Lophotrochozoa</taxon>
        <taxon>Mollusca</taxon>
        <taxon>Gastropoda</taxon>
        <taxon>Caenogastropoda</taxon>
        <taxon>Sorbeoconcha</taxon>
        <taxon>Cerithioidea</taxon>
        <taxon>Batillariidae</taxon>
        <taxon>Batillaria</taxon>
    </lineage>
</organism>
<dbReference type="InterPro" id="IPR000001">
    <property type="entry name" value="Kringle"/>
</dbReference>
<dbReference type="PANTHER" id="PTHR24261:SF7">
    <property type="entry name" value="KRINGLE DOMAIN-CONTAINING PROTEIN"/>
    <property type="match status" value="1"/>
</dbReference>
<feature type="domain" description="Kringle" evidence="5">
    <location>
        <begin position="132"/>
        <end position="204"/>
    </location>
</feature>
<evidence type="ECO:0000259" key="5">
    <source>
        <dbReference type="PROSITE" id="PS50070"/>
    </source>
</evidence>
<dbReference type="Proteomes" id="UP001519460">
    <property type="component" value="Unassembled WGS sequence"/>
</dbReference>
<keyword evidence="8" id="KW-1185">Reference proteome</keyword>
<evidence type="ECO:0000313" key="7">
    <source>
        <dbReference type="EMBL" id="KAK7475697.1"/>
    </source>
</evidence>
<dbReference type="SUPFAM" id="SSF57535">
    <property type="entry name" value="Complement control module/SCR domain"/>
    <property type="match status" value="1"/>
</dbReference>
<reference evidence="7 8" key="1">
    <citation type="journal article" date="2023" name="Sci. Data">
        <title>Genome assembly of the Korean intertidal mud-creeper Batillaria attramentaria.</title>
        <authorList>
            <person name="Patra A.K."/>
            <person name="Ho P.T."/>
            <person name="Jun S."/>
            <person name="Lee S.J."/>
            <person name="Kim Y."/>
            <person name="Won Y.J."/>
        </authorList>
    </citation>
    <scope>NUCLEOTIDE SEQUENCE [LARGE SCALE GENOMIC DNA]</scope>
    <source>
        <strain evidence="7">Wonlab-2016</strain>
    </source>
</reference>
<dbReference type="Pfam" id="PF00084">
    <property type="entry name" value="Sushi"/>
    <property type="match status" value="1"/>
</dbReference>
<dbReference type="PROSITE" id="PS00021">
    <property type="entry name" value="KRINGLE_1"/>
    <property type="match status" value="1"/>
</dbReference>
<keyword evidence="2" id="KW-1015">Disulfide bond</keyword>
<dbReference type="InterPro" id="IPR050759">
    <property type="entry name" value="Serine_protease_kringle"/>
</dbReference>
<evidence type="ECO:0000256" key="4">
    <source>
        <dbReference type="PROSITE-ProRule" id="PRU00302"/>
    </source>
</evidence>